<organism evidence="1">
    <name type="scientific">marine sediment metagenome</name>
    <dbReference type="NCBI Taxonomy" id="412755"/>
    <lineage>
        <taxon>unclassified sequences</taxon>
        <taxon>metagenomes</taxon>
        <taxon>ecological metagenomes</taxon>
    </lineage>
</organism>
<dbReference type="InterPro" id="IPR036188">
    <property type="entry name" value="FAD/NAD-bd_sf"/>
</dbReference>
<sequence>PSIYLDDPEPKLKYRSLVIIAVALQERKYFFGKGINWGYFPNTYKFTRVTDYTSFDTSQKDCGVRILTFEFPCFVGDEPWDADKEYFLGQIGQFMWKNGFSFSFVATSLFKVEKAYP</sequence>
<gene>
    <name evidence="1" type="ORF">S12H4_61354</name>
</gene>
<dbReference type="Gene3D" id="3.50.50.60">
    <property type="entry name" value="FAD/NAD(P)-binding domain"/>
    <property type="match status" value="1"/>
</dbReference>
<dbReference type="EMBL" id="BARW01040696">
    <property type="protein sequence ID" value="GAJ19813.1"/>
    <property type="molecule type" value="Genomic_DNA"/>
</dbReference>
<accession>X1UQQ6</accession>
<dbReference type="AlphaFoldDB" id="X1UQQ6"/>
<name>X1UQQ6_9ZZZZ</name>
<feature type="non-terminal residue" evidence="1">
    <location>
        <position position="1"/>
    </location>
</feature>
<proteinExistence type="predicted"/>
<feature type="non-terminal residue" evidence="1">
    <location>
        <position position="117"/>
    </location>
</feature>
<comment type="caution">
    <text evidence="1">The sequence shown here is derived from an EMBL/GenBank/DDBJ whole genome shotgun (WGS) entry which is preliminary data.</text>
</comment>
<evidence type="ECO:0000313" key="1">
    <source>
        <dbReference type="EMBL" id="GAJ19813.1"/>
    </source>
</evidence>
<protein>
    <submittedName>
        <fullName evidence="1">Uncharacterized protein</fullName>
    </submittedName>
</protein>
<reference evidence="1" key="1">
    <citation type="journal article" date="2014" name="Front. Microbiol.">
        <title>High frequency of phylogenetically diverse reductive dehalogenase-homologous genes in deep subseafloor sedimentary metagenomes.</title>
        <authorList>
            <person name="Kawai M."/>
            <person name="Futagami T."/>
            <person name="Toyoda A."/>
            <person name="Takaki Y."/>
            <person name="Nishi S."/>
            <person name="Hori S."/>
            <person name="Arai W."/>
            <person name="Tsubouchi T."/>
            <person name="Morono Y."/>
            <person name="Uchiyama I."/>
            <person name="Ito T."/>
            <person name="Fujiyama A."/>
            <person name="Inagaki F."/>
            <person name="Takami H."/>
        </authorList>
    </citation>
    <scope>NUCLEOTIDE SEQUENCE</scope>
    <source>
        <strain evidence="1">Expedition CK06-06</strain>
    </source>
</reference>